<organism evidence="6 7">
    <name type="scientific">Metabacillus litoralis</name>
    <dbReference type="NCBI Taxonomy" id="152268"/>
    <lineage>
        <taxon>Bacteria</taxon>
        <taxon>Bacillati</taxon>
        <taxon>Bacillota</taxon>
        <taxon>Bacilli</taxon>
        <taxon>Bacillales</taxon>
        <taxon>Bacillaceae</taxon>
        <taxon>Metabacillus</taxon>
    </lineage>
</organism>
<dbReference type="RefSeq" id="WP_146945838.1">
    <property type="nucleotide sequence ID" value="NZ_VOQF01000001.1"/>
</dbReference>
<dbReference type="Gene3D" id="1.10.287.950">
    <property type="entry name" value="Methyl-accepting chemotaxis protein"/>
    <property type="match status" value="1"/>
</dbReference>
<evidence type="ECO:0000313" key="6">
    <source>
        <dbReference type="EMBL" id="TXC92977.1"/>
    </source>
</evidence>
<reference evidence="6 7" key="1">
    <citation type="journal article" date="2005" name="Int. J. Syst. Evol. Microbiol.">
        <title>Bacillus litoralis sp. nov., isolated from a tidal flat of the Yellow Sea in Korea.</title>
        <authorList>
            <person name="Yoon J.H."/>
            <person name="Oh T.K."/>
        </authorList>
    </citation>
    <scope>NUCLEOTIDE SEQUENCE [LARGE SCALE GENOMIC DNA]</scope>
    <source>
        <strain evidence="6 7">SW-211</strain>
    </source>
</reference>
<accession>A0A5C6W4V5</accession>
<keyword evidence="1 2" id="KW-0807">Transducer</keyword>
<evidence type="ECO:0000256" key="1">
    <source>
        <dbReference type="ARBA" id="ARBA00023224"/>
    </source>
</evidence>
<keyword evidence="7" id="KW-1185">Reference proteome</keyword>
<feature type="domain" description="Methyl-accepting transducer" evidence="5">
    <location>
        <begin position="210"/>
        <end position="460"/>
    </location>
</feature>
<dbReference type="Proteomes" id="UP000321363">
    <property type="component" value="Unassembled WGS sequence"/>
</dbReference>
<protein>
    <recommendedName>
        <fullName evidence="5">Methyl-accepting transducer domain-containing protein</fullName>
    </recommendedName>
</protein>
<evidence type="ECO:0000313" key="7">
    <source>
        <dbReference type="Proteomes" id="UP000321363"/>
    </source>
</evidence>
<dbReference type="SMART" id="SM00283">
    <property type="entry name" value="MA"/>
    <property type="match status" value="1"/>
</dbReference>
<dbReference type="EMBL" id="VOQF01000001">
    <property type="protein sequence ID" value="TXC92977.1"/>
    <property type="molecule type" value="Genomic_DNA"/>
</dbReference>
<evidence type="ECO:0000259" key="5">
    <source>
        <dbReference type="PROSITE" id="PS50111"/>
    </source>
</evidence>
<feature type="coiled-coil region" evidence="3">
    <location>
        <begin position="449"/>
        <end position="476"/>
    </location>
</feature>
<dbReference type="PANTHER" id="PTHR32089">
    <property type="entry name" value="METHYL-ACCEPTING CHEMOTAXIS PROTEIN MCPB"/>
    <property type="match status" value="1"/>
</dbReference>
<dbReference type="OrthoDB" id="242546at2"/>
<sequence>MSIQEMMNKDLNTKNKFLFGVYLLTMLLGLLNAIGSGDQATIILFGIELFIVVLLYVVVIHFLKKSYVYPYASVFIVAAFSVYSIATAGGNMNITLIAFFTLVFSVVPLNRKVFGFGASLGLFVLIFNKFNAQADSLEILTSTFQYAILVYLLMCVLLSVVIILNTKNTKIVYELLTQAENQANEKEAEKNLLKNNIDAIINHLVNSNDLIQSNLQSQSEMVNAIQEVASGTEVQIKEVNEIKSQSTKTLEKMIELGSLSSVLLEKSNESTSLLNSGEEKMNFLVDNTQGLQAVIHGLQKNFDVLSHKIEETNSFANDIRQITEQTNLLALNASIEAARAGEAGKGFSVVAGEIRKLAEHTNTITEKISSNLLEVNQSNKLALQSMNESGEKINHNLQSTDSVSKVFFSLATNIKQLANELSKLDKLSNVVTDGSHSVDRATNELASVIDEASASLEELSATVETLNLDNEKIAKNMASTVEKAELLQSKQD</sequence>
<feature type="transmembrane region" description="Helical" evidence="4">
    <location>
        <begin position="43"/>
        <end position="63"/>
    </location>
</feature>
<gene>
    <name evidence="6" type="ORF">FS935_01930</name>
</gene>
<dbReference type="PANTHER" id="PTHR32089:SF112">
    <property type="entry name" value="LYSOZYME-LIKE PROTEIN-RELATED"/>
    <property type="match status" value="1"/>
</dbReference>
<evidence type="ECO:0000256" key="4">
    <source>
        <dbReference type="SAM" id="Phobius"/>
    </source>
</evidence>
<dbReference type="InterPro" id="IPR004089">
    <property type="entry name" value="MCPsignal_dom"/>
</dbReference>
<name>A0A5C6W4V5_9BACI</name>
<keyword evidence="4" id="KW-0812">Transmembrane</keyword>
<keyword evidence="3" id="KW-0175">Coiled coil</keyword>
<keyword evidence="4" id="KW-0472">Membrane</keyword>
<keyword evidence="4" id="KW-1133">Transmembrane helix</keyword>
<dbReference type="GO" id="GO:0007165">
    <property type="term" value="P:signal transduction"/>
    <property type="evidence" value="ECO:0007669"/>
    <property type="project" value="UniProtKB-KW"/>
</dbReference>
<dbReference type="PROSITE" id="PS50111">
    <property type="entry name" value="CHEMOTAXIS_TRANSDUC_2"/>
    <property type="match status" value="1"/>
</dbReference>
<comment type="caution">
    <text evidence="6">The sequence shown here is derived from an EMBL/GenBank/DDBJ whole genome shotgun (WGS) entry which is preliminary data.</text>
</comment>
<dbReference type="AlphaFoldDB" id="A0A5C6W4V5"/>
<feature type="transmembrane region" description="Helical" evidence="4">
    <location>
        <begin position="114"/>
        <end position="132"/>
    </location>
</feature>
<evidence type="ECO:0000256" key="2">
    <source>
        <dbReference type="PROSITE-ProRule" id="PRU00284"/>
    </source>
</evidence>
<proteinExistence type="predicted"/>
<dbReference type="GO" id="GO:0016020">
    <property type="term" value="C:membrane"/>
    <property type="evidence" value="ECO:0007669"/>
    <property type="project" value="InterPro"/>
</dbReference>
<feature type="coiled-coil region" evidence="3">
    <location>
        <begin position="176"/>
        <end position="203"/>
    </location>
</feature>
<dbReference type="SUPFAM" id="SSF58104">
    <property type="entry name" value="Methyl-accepting chemotaxis protein (MCP) signaling domain"/>
    <property type="match status" value="1"/>
</dbReference>
<feature type="transmembrane region" description="Helical" evidence="4">
    <location>
        <begin position="144"/>
        <end position="164"/>
    </location>
</feature>
<dbReference type="Pfam" id="PF00015">
    <property type="entry name" value="MCPsignal"/>
    <property type="match status" value="1"/>
</dbReference>
<evidence type="ECO:0000256" key="3">
    <source>
        <dbReference type="SAM" id="Coils"/>
    </source>
</evidence>